<reference evidence="15 16" key="2">
    <citation type="journal article" date="2022" name="Mar. Drugs">
        <title>Bioassay-Guided Fractionation Leads to the Detection of Cholic Acid Generated by the Rare Thalassomonas sp.</title>
        <authorList>
            <person name="Pheiffer F."/>
            <person name="Schneider Y.K."/>
            <person name="Hansen E.H."/>
            <person name="Andersen J.H."/>
            <person name="Isaksson J."/>
            <person name="Busche T."/>
            <person name="R C."/>
            <person name="Kalinowski J."/>
            <person name="Zyl L.V."/>
            <person name="Trindade M."/>
        </authorList>
    </citation>
    <scope>NUCLEOTIDE SEQUENCE [LARGE SCALE GENOMIC DNA]</scope>
    <source>
        <strain evidence="15 16">A5K-106</strain>
    </source>
</reference>
<dbReference type="GO" id="GO:0009279">
    <property type="term" value="C:cell outer membrane"/>
    <property type="evidence" value="ECO:0007669"/>
    <property type="project" value="UniProtKB-SubCell"/>
</dbReference>
<evidence type="ECO:0000256" key="1">
    <source>
        <dbReference type="ARBA" id="ARBA00004571"/>
    </source>
</evidence>
<dbReference type="GO" id="GO:0044718">
    <property type="term" value="P:siderophore transmembrane transport"/>
    <property type="evidence" value="ECO:0007669"/>
    <property type="project" value="TreeGrafter"/>
</dbReference>
<dbReference type="Pfam" id="PF07715">
    <property type="entry name" value="Plug"/>
    <property type="match status" value="1"/>
</dbReference>
<sequence length="670" mass="75935">MHGFFFGRAIYNIAPILFICTSCCYAKACLSQQASDDNLFSLSLEQLLAIPITVASTQPESLFDTGSTVSVITAKDIRTYGYQSISDAISKLAGVEVIHTYFQKNLTTIRGVLQDNYANKVLVMINDVPSWDGTYSDNKLNRINIRDVERIEVLKGPSSVLYGTNAYSGAINIKLKDQRTAYANANLQLGNHSHHVLNYSQSFDVFEQSKFFLALSKKHQGRQQRDFTAENQETARVTDFIDNDNISVVLTHGKHKVLANAYEIDENFFAFVPFFSRAGGPLKNEGYMFSYGYENELGAQGKLNYLFAYDRTEKSYYRFADKRESSSRKSRRIHHQLSFNKLLTDSYSLELGVDYDTRRSLDFSNYDFAGNFILGQNITGRSLSSYAFWSQLGVNHSKHHWLFGVRNTENELFGTNLSGRLSYRYDLSAKQRIKFIAAQSYRSPSIFELFFIDIGAGVHGNRELNPETSDSFEISYLSVAPNWSLQATAYYAFYDNKIFRRIGDLILEDGTVAPNVNIYNNGEEFTGYGVEIETRYQSRNNWGAMLSANYLDGDDGDKAGRDEHYNFKFVPNYYFSLGLNKSWHNVTLAAMLSYRSSSSGPESPISSSITLDINASYTQDLAGYQLSHNVKVNNLTKEQVNMAEYVRRRGVSQVPITHGRSISYQLSILF</sequence>
<evidence type="ECO:0000256" key="8">
    <source>
        <dbReference type="ARBA" id="ARBA00023136"/>
    </source>
</evidence>
<evidence type="ECO:0000256" key="4">
    <source>
        <dbReference type="ARBA" id="ARBA00022452"/>
    </source>
</evidence>
<accession>A0AAE9YXM8</accession>
<keyword evidence="5 11" id="KW-0812">Transmembrane</keyword>
<evidence type="ECO:0000256" key="11">
    <source>
        <dbReference type="PROSITE-ProRule" id="PRU01360"/>
    </source>
</evidence>
<reference evidence="15 16" key="1">
    <citation type="journal article" date="2015" name="Genome Announc.">
        <title>Draft Genome Sequences of Marine Isolates of Thalassomonas viridans and Thalassomonas actiniarum.</title>
        <authorList>
            <person name="Olonade I."/>
            <person name="van Zyl L.J."/>
            <person name="Trindade M."/>
        </authorList>
    </citation>
    <scope>NUCLEOTIDE SEQUENCE [LARGE SCALE GENOMIC DNA]</scope>
    <source>
        <strain evidence="15 16">A5K-106</strain>
    </source>
</reference>
<feature type="domain" description="TonB-dependent receptor-like beta-barrel" evidence="13">
    <location>
        <begin position="236"/>
        <end position="635"/>
    </location>
</feature>
<evidence type="ECO:0000313" key="15">
    <source>
        <dbReference type="EMBL" id="WDE02452.1"/>
    </source>
</evidence>
<evidence type="ECO:0000256" key="12">
    <source>
        <dbReference type="RuleBase" id="RU003357"/>
    </source>
</evidence>
<evidence type="ECO:0000256" key="3">
    <source>
        <dbReference type="ARBA" id="ARBA00022448"/>
    </source>
</evidence>
<proteinExistence type="inferred from homology"/>
<dbReference type="PANTHER" id="PTHR30069:SF29">
    <property type="entry name" value="HEMOGLOBIN AND HEMOGLOBIN-HAPTOGLOBIN-BINDING PROTEIN 1-RELATED"/>
    <property type="match status" value="1"/>
</dbReference>
<evidence type="ECO:0000259" key="14">
    <source>
        <dbReference type="Pfam" id="PF07715"/>
    </source>
</evidence>
<dbReference type="Proteomes" id="UP000032568">
    <property type="component" value="Chromosome pTact"/>
</dbReference>
<dbReference type="AlphaFoldDB" id="A0AAE9YXM8"/>
<evidence type="ECO:0000313" key="16">
    <source>
        <dbReference type="Proteomes" id="UP000032568"/>
    </source>
</evidence>
<feature type="domain" description="TonB-dependent receptor plug" evidence="14">
    <location>
        <begin position="62"/>
        <end position="170"/>
    </location>
</feature>
<dbReference type="Gene3D" id="2.170.130.10">
    <property type="entry name" value="TonB-dependent receptor, plug domain"/>
    <property type="match status" value="1"/>
</dbReference>
<gene>
    <name evidence="15" type="ORF">SG35_029010</name>
</gene>
<dbReference type="PANTHER" id="PTHR30069">
    <property type="entry name" value="TONB-DEPENDENT OUTER MEMBRANE RECEPTOR"/>
    <property type="match status" value="1"/>
</dbReference>
<dbReference type="RefSeq" id="WP_044832663.1">
    <property type="nucleotide sequence ID" value="NZ_CP059736.1"/>
</dbReference>
<dbReference type="Gene3D" id="2.40.170.20">
    <property type="entry name" value="TonB-dependent receptor, beta-barrel domain"/>
    <property type="match status" value="1"/>
</dbReference>
<dbReference type="InterPro" id="IPR037066">
    <property type="entry name" value="Plug_dom_sf"/>
</dbReference>
<keyword evidence="3 11" id="KW-0813">Transport</keyword>
<dbReference type="EMBL" id="CP059736">
    <property type="protein sequence ID" value="WDE02452.1"/>
    <property type="molecule type" value="Genomic_DNA"/>
</dbReference>
<dbReference type="GO" id="GO:0015344">
    <property type="term" value="F:siderophore uptake transmembrane transporter activity"/>
    <property type="evidence" value="ECO:0007669"/>
    <property type="project" value="TreeGrafter"/>
</dbReference>
<name>A0AAE9YXM8_9GAMM</name>
<evidence type="ECO:0000256" key="9">
    <source>
        <dbReference type="ARBA" id="ARBA00023170"/>
    </source>
</evidence>
<dbReference type="InterPro" id="IPR000531">
    <property type="entry name" value="Beta-barrel_TonB"/>
</dbReference>
<comment type="similarity">
    <text evidence="2">Belongs to the TonB-dependent receptor family. Hemoglobin/haptoglobin binding protein subfamily.</text>
</comment>
<dbReference type="PROSITE" id="PS52016">
    <property type="entry name" value="TONB_DEPENDENT_REC_3"/>
    <property type="match status" value="1"/>
</dbReference>
<keyword evidence="9 15" id="KW-0675">Receptor</keyword>
<keyword evidence="16" id="KW-1185">Reference proteome</keyword>
<dbReference type="KEGG" id="tact:SG35_029010"/>
<evidence type="ECO:0000259" key="13">
    <source>
        <dbReference type="Pfam" id="PF00593"/>
    </source>
</evidence>
<keyword evidence="6" id="KW-0732">Signal</keyword>
<evidence type="ECO:0000256" key="10">
    <source>
        <dbReference type="ARBA" id="ARBA00023237"/>
    </source>
</evidence>
<dbReference type="SUPFAM" id="SSF56935">
    <property type="entry name" value="Porins"/>
    <property type="match status" value="1"/>
</dbReference>
<keyword evidence="10 11" id="KW-0998">Cell outer membrane</keyword>
<dbReference type="InterPro" id="IPR039426">
    <property type="entry name" value="TonB-dep_rcpt-like"/>
</dbReference>
<evidence type="ECO:0000256" key="6">
    <source>
        <dbReference type="ARBA" id="ARBA00022729"/>
    </source>
</evidence>
<evidence type="ECO:0000256" key="7">
    <source>
        <dbReference type="ARBA" id="ARBA00023077"/>
    </source>
</evidence>
<dbReference type="Pfam" id="PF00593">
    <property type="entry name" value="TonB_dep_Rec_b-barrel"/>
    <property type="match status" value="1"/>
</dbReference>
<organism evidence="15 16">
    <name type="scientific">Thalassomonas actiniarum</name>
    <dbReference type="NCBI Taxonomy" id="485447"/>
    <lineage>
        <taxon>Bacteria</taxon>
        <taxon>Pseudomonadati</taxon>
        <taxon>Pseudomonadota</taxon>
        <taxon>Gammaproteobacteria</taxon>
        <taxon>Alteromonadales</taxon>
        <taxon>Colwelliaceae</taxon>
        <taxon>Thalassomonas</taxon>
    </lineage>
</organism>
<evidence type="ECO:0000256" key="5">
    <source>
        <dbReference type="ARBA" id="ARBA00022692"/>
    </source>
</evidence>
<keyword evidence="4 11" id="KW-1134">Transmembrane beta strand</keyword>
<dbReference type="InterPro" id="IPR036942">
    <property type="entry name" value="Beta-barrel_TonB_sf"/>
</dbReference>
<keyword evidence="7 12" id="KW-0798">TonB box</keyword>
<protein>
    <submittedName>
        <fullName evidence="15">TonB-dependent receptor</fullName>
    </submittedName>
</protein>
<keyword evidence="8 11" id="KW-0472">Membrane</keyword>
<comment type="subcellular location">
    <subcellularLocation>
        <location evidence="1 11">Cell outer membrane</location>
        <topology evidence="1 11">Multi-pass membrane protein</topology>
    </subcellularLocation>
</comment>
<evidence type="ECO:0000256" key="2">
    <source>
        <dbReference type="ARBA" id="ARBA00008143"/>
    </source>
</evidence>
<dbReference type="InterPro" id="IPR012910">
    <property type="entry name" value="Plug_dom"/>
</dbReference>